<proteinExistence type="inferred from homology"/>
<dbReference type="InterPro" id="IPR016169">
    <property type="entry name" value="FAD-bd_PCMH_sub2"/>
</dbReference>
<sequence length="512" mass="56485">MSDMTPSAGLSPAPILLRSSTPAATFHSLVWTRVFNARQDHSILPFAYSQPLTVSDIIAAVKLAKSNARRISIRSGGHSWAAWSVRHDAVLIDLVELDRSLPGGRIQYDETTQVVSCPPSITGEELNDFLAGKGRMFPGGHCPDVGLGGFLLQGGMGWNCKSWGWACEYLVSLDVVTASGEYLQHVSATFHRDLFWAARGAGPGFPAIVTRFHLKTVPLPEMYQSLYFFPITDFKEVLEWLIDISPTIPSTEIVLVSSYFPSSPSNPSLSNQILANFLTFAPTKESQSILLSKVHSSLPPAVSPLPSSRICFPTSLAEQYSAQRLANPLAHRYRSDNIYVPDAAAHPSSISKLLEPVFTSLPTAKSSALWFSMSPGGGTGQPRRGSDDGVLGDHHHHHDGMALSMQTDHYVAVYAVWDDNGDDDNGDDDNDDDDNDDDGEKDDEKCDEWVRKLGELESEGSYLGDADFRFREAGWKFWGDEQRETLWEVRKKWDEQGRICGFLDNTEPTNSS</sequence>
<evidence type="ECO:0000256" key="5">
    <source>
        <dbReference type="ARBA" id="ARBA00023002"/>
    </source>
</evidence>
<feature type="region of interest" description="Disordered" evidence="6">
    <location>
        <begin position="372"/>
        <end position="398"/>
    </location>
</feature>
<comment type="cofactor">
    <cofactor evidence="1">
        <name>FAD</name>
        <dbReference type="ChEBI" id="CHEBI:57692"/>
    </cofactor>
</comment>
<feature type="domain" description="FAD-binding PCMH-type" evidence="7">
    <location>
        <begin position="41"/>
        <end position="219"/>
    </location>
</feature>
<dbReference type="AlphaFoldDB" id="A0AAV9HBH3"/>
<dbReference type="PANTHER" id="PTHR42973:SF39">
    <property type="entry name" value="FAD-BINDING PCMH-TYPE DOMAIN-CONTAINING PROTEIN"/>
    <property type="match status" value="1"/>
</dbReference>
<accession>A0AAV9HBH3</accession>
<keyword evidence="3" id="KW-0285">Flavoprotein</keyword>
<evidence type="ECO:0000313" key="8">
    <source>
        <dbReference type="EMBL" id="KAK4458132.1"/>
    </source>
</evidence>
<dbReference type="InterPro" id="IPR006094">
    <property type="entry name" value="Oxid_FAD_bind_N"/>
</dbReference>
<protein>
    <submittedName>
        <fullName evidence="8">FAD binding domain protein</fullName>
    </submittedName>
</protein>
<reference evidence="8" key="2">
    <citation type="submission" date="2023-06" db="EMBL/GenBank/DDBJ databases">
        <authorList>
            <consortium name="Lawrence Berkeley National Laboratory"/>
            <person name="Mondo S.J."/>
            <person name="Hensen N."/>
            <person name="Bonometti L."/>
            <person name="Westerberg I."/>
            <person name="Brannstrom I.O."/>
            <person name="Guillou S."/>
            <person name="Cros-Aarteil S."/>
            <person name="Calhoun S."/>
            <person name="Haridas S."/>
            <person name="Kuo A."/>
            <person name="Pangilinan J."/>
            <person name="Riley R."/>
            <person name="Labutti K."/>
            <person name="Andreopoulos B."/>
            <person name="Lipzen A."/>
            <person name="Chen C."/>
            <person name="Yanf M."/>
            <person name="Daum C."/>
            <person name="Ng V."/>
            <person name="Clum A."/>
            <person name="Steindorff A."/>
            <person name="Ohm R."/>
            <person name="Martin F."/>
            <person name="Silar P."/>
            <person name="Natvig D."/>
            <person name="Lalanne C."/>
            <person name="Gautier V."/>
            <person name="Ament-Velasquez S.L."/>
            <person name="Kruys A."/>
            <person name="Hutchinson M.I."/>
            <person name="Powell A.J."/>
            <person name="Barry K."/>
            <person name="Miller A.N."/>
            <person name="Grigoriev I.V."/>
            <person name="Debuchy R."/>
            <person name="Gladieux P."/>
            <person name="Thoren M.H."/>
            <person name="Johannesson H."/>
        </authorList>
    </citation>
    <scope>NUCLEOTIDE SEQUENCE</scope>
    <source>
        <strain evidence="8">PSN324</strain>
    </source>
</reference>
<evidence type="ECO:0000256" key="1">
    <source>
        <dbReference type="ARBA" id="ARBA00001974"/>
    </source>
</evidence>
<evidence type="ECO:0000256" key="2">
    <source>
        <dbReference type="ARBA" id="ARBA00005466"/>
    </source>
</evidence>
<dbReference type="InterPro" id="IPR050416">
    <property type="entry name" value="FAD-linked_Oxidoreductase"/>
</dbReference>
<evidence type="ECO:0000256" key="4">
    <source>
        <dbReference type="ARBA" id="ARBA00022827"/>
    </source>
</evidence>
<dbReference type="Pfam" id="PF01565">
    <property type="entry name" value="FAD_binding_4"/>
    <property type="match status" value="1"/>
</dbReference>
<comment type="caution">
    <text evidence="8">The sequence shown here is derived from an EMBL/GenBank/DDBJ whole genome shotgun (WGS) entry which is preliminary data.</text>
</comment>
<dbReference type="InterPro" id="IPR036318">
    <property type="entry name" value="FAD-bd_PCMH-like_sf"/>
</dbReference>
<keyword evidence="5" id="KW-0560">Oxidoreductase</keyword>
<dbReference type="InterPro" id="IPR016167">
    <property type="entry name" value="FAD-bd_PCMH_sub1"/>
</dbReference>
<dbReference type="Gene3D" id="3.40.462.20">
    <property type="match status" value="1"/>
</dbReference>
<keyword evidence="9" id="KW-1185">Reference proteome</keyword>
<dbReference type="Gene3D" id="3.30.465.10">
    <property type="match status" value="1"/>
</dbReference>
<dbReference type="Proteomes" id="UP001321749">
    <property type="component" value="Unassembled WGS sequence"/>
</dbReference>
<dbReference type="GO" id="GO:0016491">
    <property type="term" value="F:oxidoreductase activity"/>
    <property type="evidence" value="ECO:0007669"/>
    <property type="project" value="UniProtKB-KW"/>
</dbReference>
<evidence type="ECO:0000259" key="7">
    <source>
        <dbReference type="PROSITE" id="PS51387"/>
    </source>
</evidence>
<keyword evidence="4" id="KW-0274">FAD</keyword>
<dbReference type="GO" id="GO:0071949">
    <property type="term" value="F:FAD binding"/>
    <property type="evidence" value="ECO:0007669"/>
    <property type="project" value="InterPro"/>
</dbReference>
<dbReference type="Gene3D" id="3.30.43.10">
    <property type="entry name" value="Uridine Diphospho-n-acetylenolpyruvylglucosamine Reductase, domain 2"/>
    <property type="match status" value="1"/>
</dbReference>
<name>A0AAV9HBH3_9PEZI</name>
<evidence type="ECO:0000256" key="6">
    <source>
        <dbReference type="SAM" id="MobiDB-lite"/>
    </source>
</evidence>
<gene>
    <name evidence="8" type="ORF">QBC42DRAFT_315867</name>
</gene>
<feature type="compositionally biased region" description="Basic and acidic residues" evidence="6">
    <location>
        <begin position="384"/>
        <end position="393"/>
    </location>
</feature>
<dbReference type="InterPro" id="IPR006093">
    <property type="entry name" value="Oxy_OxRdtase_FAD_BS"/>
</dbReference>
<dbReference type="PROSITE" id="PS00862">
    <property type="entry name" value="OX2_COVAL_FAD"/>
    <property type="match status" value="1"/>
</dbReference>
<dbReference type="PROSITE" id="PS51387">
    <property type="entry name" value="FAD_PCMH"/>
    <property type="match status" value="1"/>
</dbReference>
<evidence type="ECO:0000313" key="9">
    <source>
        <dbReference type="Proteomes" id="UP001321749"/>
    </source>
</evidence>
<reference evidence="8" key="1">
    <citation type="journal article" date="2023" name="Mol. Phylogenet. Evol.">
        <title>Genome-scale phylogeny and comparative genomics of the fungal order Sordariales.</title>
        <authorList>
            <person name="Hensen N."/>
            <person name="Bonometti L."/>
            <person name="Westerberg I."/>
            <person name="Brannstrom I.O."/>
            <person name="Guillou S."/>
            <person name="Cros-Aarteil S."/>
            <person name="Calhoun S."/>
            <person name="Haridas S."/>
            <person name="Kuo A."/>
            <person name="Mondo S."/>
            <person name="Pangilinan J."/>
            <person name="Riley R."/>
            <person name="LaButti K."/>
            <person name="Andreopoulos B."/>
            <person name="Lipzen A."/>
            <person name="Chen C."/>
            <person name="Yan M."/>
            <person name="Daum C."/>
            <person name="Ng V."/>
            <person name="Clum A."/>
            <person name="Steindorff A."/>
            <person name="Ohm R.A."/>
            <person name="Martin F."/>
            <person name="Silar P."/>
            <person name="Natvig D.O."/>
            <person name="Lalanne C."/>
            <person name="Gautier V."/>
            <person name="Ament-Velasquez S.L."/>
            <person name="Kruys A."/>
            <person name="Hutchinson M.I."/>
            <person name="Powell A.J."/>
            <person name="Barry K."/>
            <person name="Miller A.N."/>
            <person name="Grigoriev I.V."/>
            <person name="Debuchy R."/>
            <person name="Gladieux P."/>
            <person name="Hiltunen Thoren M."/>
            <person name="Johannesson H."/>
        </authorList>
    </citation>
    <scope>NUCLEOTIDE SEQUENCE</scope>
    <source>
        <strain evidence="8">PSN324</strain>
    </source>
</reference>
<evidence type="ECO:0000256" key="3">
    <source>
        <dbReference type="ARBA" id="ARBA00022630"/>
    </source>
</evidence>
<dbReference type="InterPro" id="IPR016166">
    <property type="entry name" value="FAD-bd_PCMH"/>
</dbReference>
<dbReference type="PANTHER" id="PTHR42973">
    <property type="entry name" value="BINDING OXIDOREDUCTASE, PUTATIVE (AFU_ORTHOLOGUE AFUA_1G17690)-RELATED"/>
    <property type="match status" value="1"/>
</dbReference>
<comment type="similarity">
    <text evidence="2">Belongs to the oxygen-dependent FAD-linked oxidoreductase family.</text>
</comment>
<dbReference type="SUPFAM" id="SSF56176">
    <property type="entry name" value="FAD-binding/transporter-associated domain-like"/>
    <property type="match status" value="1"/>
</dbReference>
<organism evidence="8 9">
    <name type="scientific">Cladorrhinum samala</name>
    <dbReference type="NCBI Taxonomy" id="585594"/>
    <lineage>
        <taxon>Eukaryota</taxon>
        <taxon>Fungi</taxon>
        <taxon>Dikarya</taxon>
        <taxon>Ascomycota</taxon>
        <taxon>Pezizomycotina</taxon>
        <taxon>Sordariomycetes</taxon>
        <taxon>Sordariomycetidae</taxon>
        <taxon>Sordariales</taxon>
        <taxon>Podosporaceae</taxon>
        <taxon>Cladorrhinum</taxon>
    </lineage>
</organism>
<feature type="compositionally biased region" description="Acidic residues" evidence="6">
    <location>
        <begin position="419"/>
        <end position="441"/>
    </location>
</feature>
<dbReference type="EMBL" id="MU865081">
    <property type="protein sequence ID" value="KAK4458132.1"/>
    <property type="molecule type" value="Genomic_DNA"/>
</dbReference>
<feature type="region of interest" description="Disordered" evidence="6">
    <location>
        <begin position="418"/>
        <end position="445"/>
    </location>
</feature>